<keyword evidence="3" id="KW-1185">Reference proteome</keyword>
<accession>A0A812S9Q6</accession>
<evidence type="ECO:0000256" key="1">
    <source>
        <dbReference type="SAM" id="Phobius"/>
    </source>
</evidence>
<organism evidence="2 3">
    <name type="scientific">Symbiodinium pilosum</name>
    <name type="common">Dinoflagellate</name>
    <dbReference type="NCBI Taxonomy" id="2952"/>
    <lineage>
        <taxon>Eukaryota</taxon>
        <taxon>Sar</taxon>
        <taxon>Alveolata</taxon>
        <taxon>Dinophyceae</taxon>
        <taxon>Suessiales</taxon>
        <taxon>Symbiodiniaceae</taxon>
        <taxon>Symbiodinium</taxon>
    </lineage>
</organism>
<name>A0A812S9Q6_SYMPI</name>
<feature type="transmembrane region" description="Helical" evidence="1">
    <location>
        <begin position="110"/>
        <end position="130"/>
    </location>
</feature>
<keyword evidence="1" id="KW-1133">Transmembrane helix</keyword>
<dbReference type="AlphaFoldDB" id="A0A812S9Q6"/>
<dbReference type="Proteomes" id="UP000649617">
    <property type="component" value="Unassembled WGS sequence"/>
</dbReference>
<gene>
    <name evidence="2" type="ORF">SPIL2461_LOCUS11833</name>
</gene>
<proteinExistence type="predicted"/>
<keyword evidence="1" id="KW-0812">Transmembrane</keyword>
<dbReference type="EMBL" id="CAJNIZ010023403">
    <property type="protein sequence ID" value="CAE7468872.1"/>
    <property type="molecule type" value="Genomic_DNA"/>
</dbReference>
<keyword evidence="1" id="KW-0472">Membrane</keyword>
<sequence length="154" mass="17179">MDYEPDGTQELLIDSAQERTARRTEHLLLAARLLFFFFHGLLIISASMGFEEVSWWLIFTPAWLGDTVCVVLVILSWFGSCPYVQSCLQERQARLGDANPSILTDILPDIVMGVLSLVYMLLAVLAELLLCRPVLRLSQRLVADGRPALGISVS</sequence>
<feature type="transmembrane region" description="Helical" evidence="1">
    <location>
        <begin position="27"/>
        <end position="44"/>
    </location>
</feature>
<feature type="transmembrane region" description="Helical" evidence="1">
    <location>
        <begin position="56"/>
        <end position="78"/>
    </location>
</feature>
<protein>
    <submittedName>
        <fullName evidence="2">Uncharacterized protein</fullName>
    </submittedName>
</protein>
<reference evidence="2" key="1">
    <citation type="submission" date="2021-02" db="EMBL/GenBank/DDBJ databases">
        <authorList>
            <person name="Dougan E. K."/>
            <person name="Rhodes N."/>
            <person name="Thang M."/>
            <person name="Chan C."/>
        </authorList>
    </citation>
    <scope>NUCLEOTIDE SEQUENCE</scope>
</reference>
<dbReference type="OrthoDB" id="427982at2759"/>
<evidence type="ECO:0000313" key="2">
    <source>
        <dbReference type="EMBL" id="CAE7468872.1"/>
    </source>
</evidence>
<comment type="caution">
    <text evidence="2">The sequence shown here is derived from an EMBL/GenBank/DDBJ whole genome shotgun (WGS) entry which is preliminary data.</text>
</comment>
<evidence type="ECO:0000313" key="3">
    <source>
        <dbReference type="Proteomes" id="UP000649617"/>
    </source>
</evidence>